<proteinExistence type="predicted"/>
<organism evidence="5 6">
    <name type="scientific">Suillus discolor</name>
    <dbReference type="NCBI Taxonomy" id="1912936"/>
    <lineage>
        <taxon>Eukaryota</taxon>
        <taxon>Fungi</taxon>
        <taxon>Dikarya</taxon>
        <taxon>Basidiomycota</taxon>
        <taxon>Agaricomycotina</taxon>
        <taxon>Agaricomycetes</taxon>
        <taxon>Agaricomycetidae</taxon>
        <taxon>Boletales</taxon>
        <taxon>Suillineae</taxon>
        <taxon>Suillaceae</taxon>
        <taxon>Suillus</taxon>
    </lineage>
</organism>
<accession>A0A9P7JR41</accession>
<dbReference type="AlphaFoldDB" id="A0A9P7JR41"/>
<comment type="subcellular location">
    <subcellularLocation>
        <location evidence="1">Host cell</location>
    </subcellularLocation>
    <subcellularLocation>
        <location evidence="2">Secreted</location>
    </subcellularLocation>
</comment>
<feature type="domain" description="Crinkler effector protein N-terminal" evidence="4">
    <location>
        <begin position="112"/>
        <end position="181"/>
    </location>
</feature>
<dbReference type="RefSeq" id="XP_041289438.1">
    <property type="nucleotide sequence ID" value="XM_041443492.1"/>
</dbReference>
<dbReference type="Pfam" id="PF20147">
    <property type="entry name" value="Crinkler"/>
    <property type="match status" value="2"/>
</dbReference>
<gene>
    <name evidence="5" type="ORF">F5147DRAFT_813356</name>
</gene>
<keyword evidence="3" id="KW-0964">Secreted</keyword>
<reference evidence="5" key="1">
    <citation type="journal article" date="2020" name="New Phytol.">
        <title>Comparative genomics reveals dynamic genome evolution in host specialist ectomycorrhizal fungi.</title>
        <authorList>
            <person name="Lofgren L.A."/>
            <person name="Nguyen N.H."/>
            <person name="Vilgalys R."/>
            <person name="Ruytinx J."/>
            <person name="Liao H.L."/>
            <person name="Branco S."/>
            <person name="Kuo A."/>
            <person name="LaButti K."/>
            <person name="Lipzen A."/>
            <person name="Andreopoulos W."/>
            <person name="Pangilinan J."/>
            <person name="Riley R."/>
            <person name="Hundley H."/>
            <person name="Na H."/>
            <person name="Barry K."/>
            <person name="Grigoriev I.V."/>
            <person name="Stajich J.E."/>
            <person name="Kennedy P.G."/>
        </authorList>
    </citation>
    <scope>NUCLEOTIDE SEQUENCE</scope>
    <source>
        <strain evidence="5">FC423</strain>
    </source>
</reference>
<keyword evidence="6" id="KW-1185">Reference proteome</keyword>
<comment type="caution">
    <text evidence="5">The sequence shown here is derived from an EMBL/GenBank/DDBJ whole genome shotgun (WGS) entry which is preliminary data.</text>
</comment>
<evidence type="ECO:0000259" key="4">
    <source>
        <dbReference type="Pfam" id="PF20147"/>
    </source>
</evidence>
<protein>
    <recommendedName>
        <fullName evidence="4">Crinkler effector protein N-terminal domain-containing protein</fullName>
    </recommendedName>
</protein>
<feature type="domain" description="Crinkler effector protein N-terminal" evidence="4">
    <location>
        <begin position="7"/>
        <end position="107"/>
    </location>
</feature>
<evidence type="ECO:0000256" key="3">
    <source>
        <dbReference type="ARBA" id="ARBA00022525"/>
    </source>
</evidence>
<dbReference type="OrthoDB" id="4062651at2759"/>
<dbReference type="GeneID" id="64705751"/>
<dbReference type="SUPFAM" id="SSF56112">
    <property type="entry name" value="Protein kinase-like (PK-like)"/>
    <property type="match status" value="1"/>
</dbReference>
<dbReference type="InterPro" id="IPR045379">
    <property type="entry name" value="Crinkler_N"/>
</dbReference>
<dbReference type="EMBL" id="JABBWM010000055">
    <property type="protein sequence ID" value="KAG2100178.1"/>
    <property type="molecule type" value="Genomic_DNA"/>
</dbReference>
<evidence type="ECO:0000313" key="6">
    <source>
        <dbReference type="Proteomes" id="UP000823399"/>
    </source>
</evidence>
<dbReference type="GO" id="GO:0043657">
    <property type="term" value="C:host cell"/>
    <property type="evidence" value="ECO:0007669"/>
    <property type="project" value="UniProtKB-SubCell"/>
</dbReference>
<evidence type="ECO:0000313" key="5">
    <source>
        <dbReference type="EMBL" id="KAG2100178.1"/>
    </source>
</evidence>
<evidence type="ECO:0000256" key="2">
    <source>
        <dbReference type="ARBA" id="ARBA00004613"/>
    </source>
</evidence>
<dbReference type="InterPro" id="IPR011009">
    <property type="entry name" value="Kinase-like_dom_sf"/>
</dbReference>
<dbReference type="Proteomes" id="UP000823399">
    <property type="component" value="Unassembled WGS sequence"/>
</dbReference>
<evidence type="ECO:0000256" key="1">
    <source>
        <dbReference type="ARBA" id="ARBA00004340"/>
    </source>
</evidence>
<sequence length="634" mass="72128">MSGPLHLKLNCIVLGDDPRHIFPVNIERTKTVGDLREVIKDKTKRQFDDVDAHCLELWKVDLPVNETIEHNLNNLTLDPMKSLSPVDEMVKIFPNAPPHKYLHIIIQYPPAVDVEWTKTIGDLRNVIKDAKKPEFDHVAADRLELWKVKINLNDTHFCNVIIDEGIELHPLTELSDVFADGIERGSVDRRIAYLKKGVGTLSAGATPSAFSTKQDQQEYLCNRPHRAADPLLVTLLEPIFTEFVDNCQNHQPTVRDNDFVLQLSEKMASFYPNELTRMNTFRQVLCDYSIILNASMVGLTGCTTDRHLLSTNRKFVQVIIEGKNKIGSGTAKPFVEAMLYYHKFMEDSKIEIARLRSFIPCIHVIVFGACIGFAGSVFTEKVQSNVLVPIIPLFWHSTDLRMQAMAARTFGALKIAVDKLTNLYSCPILSLEPEDPYLKCPYPRSYTDSTGYIQEFSYDETQILQDQLIFFGETVGDVAGSKICIKFVRHYSPQAHKFCASKGNTPKLIAYNSLPSGWNMPLKDAITSLIRELHDHNDGYVHGDLRDTNFVVRDDKHFMLLDFDWAGPIWKTHYPMYVNQKDIRRPDGASDGQKIVAEHDLDMLNYLFHPEQDDSREPAAKHRHIFGEGSLMAI</sequence>
<name>A0A9P7JR41_9AGAM</name>
<dbReference type="GO" id="GO:0005576">
    <property type="term" value="C:extracellular region"/>
    <property type="evidence" value="ECO:0007669"/>
    <property type="project" value="UniProtKB-SubCell"/>
</dbReference>